<feature type="region of interest" description="Disordered" evidence="3">
    <location>
        <begin position="1"/>
        <end position="29"/>
    </location>
</feature>
<dbReference type="Proteomes" id="UP001370490">
    <property type="component" value="Unassembled WGS sequence"/>
</dbReference>
<name>A0AAN8V220_9MAGN</name>
<dbReference type="GO" id="GO:0046982">
    <property type="term" value="F:protein heterodimerization activity"/>
    <property type="evidence" value="ECO:0007669"/>
    <property type="project" value="InterPro"/>
</dbReference>
<dbReference type="Gene3D" id="1.10.20.10">
    <property type="entry name" value="Histone, subunit A"/>
    <property type="match status" value="1"/>
</dbReference>
<dbReference type="EMBL" id="JBAMMX010000019">
    <property type="protein sequence ID" value="KAK6921911.1"/>
    <property type="molecule type" value="Genomic_DNA"/>
</dbReference>
<evidence type="ECO:0000313" key="5">
    <source>
        <dbReference type="Proteomes" id="UP001370490"/>
    </source>
</evidence>
<keyword evidence="2" id="KW-0539">Nucleus</keyword>
<evidence type="ECO:0000256" key="2">
    <source>
        <dbReference type="ARBA" id="ARBA00023242"/>
    </source>
</evidence>
<organism evidence="4 5">
    <name type="scientific">Dillenia turbinata</name>
    <dbReference type="NCBI Taxonomy" id="194707"/>
    <lineage>
        <taxon>Eukaryota</taxon>
        <taxon>Viridiplantae</taxon>
        <taxon>Streptophyta</taxon>
        <taxon>Embryophyta</taxon>
        <taxon>Tracheophyta</taxon>
        <taxon>Spermatophyta</taxon>
        <taxon>Magnoliopsida</taxon>
        <taxon>eudicotyledons</taxon>
        <taxon>Gunneridae</taxon>
        <taxon>Pentapetalae</taxon>
        <taxon>Dilleniales</taxon>
        <taxon>Dilleniaceae</taxon>
        <taxon>Dillenia</taxon>
    </lineage>
</organism>
<dbReference type="PANTHER" id="PTHR10252:SF39">
    <property type="entry name" value="NUCLEAR TRANSCRIPTION FACTOR Y SUBUNIT C-6"/>
    <property type="match status" value="1"/>
</dbReference>
<keyword evidence="5" id="KW-1185">Reference proteome</keyword>
<dbReference type="AlphaFoldDB" id="A0AAN8V220"/>
<comment type="subcellular location">
    <subcellularLocation>
        <location evidence="1">Nucleus</location>
    </subcellularLocation>
</comment>
<evidence type="ECO:0000256" key="1">
    <source>
        <dbReference type="ARBA" id="ARBA00004123"/>
    </source>
</evidence>
<protein>
    <submittedName>
        <fullName evidence="4">Uncharacterized protein</fullName>
    </submittedName>
</protein>
<dbReference type="GO" id="GO:0000981">
    <property type="term" value="F:DNA-binding transcription factor activity, RNA polymerase II-specific"/>
    <property type="evidence" value="ECO:0007669"/>
    <property type="project" value="TreeGrafter"/>
</dbReference>
<evidence type="ECO:0000256" key="3">
    <source>
        <dbReference type="SAM" id="MobiDB-lite"/>
    </source>
</evidence>
<dbReference type="SUPFAM" id="SSF47113">
    <property type="entry name" value="Histone-fold"/>
    <property type="match status" value="1"/>
</dbReference>
<dbReference type="InterPro" id="IPR009072">
    <property type="entry name" value="Histone-fold"/>
</dbReference>
<dbReference type="GO" id="GO:0005634">
    <property type="term" value="C:nucleus"/>
    <property type="evidence" value="ECO:0007669"/>
    <property type="project" value="UniProtKB-SubCell"/>
</dbReference>
<reference evidence="4 5" key="1">
    <citation type="submission" date="2023-12" db="EMBL/GenBank/DDBJ databases">
        <title>A high-quality genome assembly for Dillenia turbinata (Dilleniales).</title>
        <authorList>
            <person name="Chanderbali A."/>
        </authorList>
    </citation>
    <scope>NUCLEOTIDE SEQUENCE [LARGE SCALE GENOMIC DNA]</scope>
    <source>
        <strain evidence="4">LSX21</strain>
        <tissue evidence="4">Leaf</tissue>
    </source>
</reference>
<dbReference type="GO" id="GO:0000978">
    <property type="term" value="F:RNA polymerase II cis-regulatory region sequence-specific DNA binding"/>
    <property type="evidence" value="ECO:0007669"/>
    <property type="project" value="TreeGrafter"/>
</dbReference>
<dbReference type="InterPro" id="IPR050568">
    <property type="entry name" value="Transcr_DNA_Rep_Reg"/>
</dbReference>
<dbReference type="PANTHER" id="PTHR10252">
    <property type="entry name" value="HISTONE-LIKE TRANSCRIPTION FACTOR CCAAT-RELATED"/>
    <property type="match status" value="1"/>
</dbReference>
<sequence length="161" mass="18173">RNHKKLLSLSPPCLPNRRKPKNGEQQSRSTILHSLHVTISFNSNSNRCRCSGPTHCQEIEQVNDSKNHQLHLARIKKIMKVNEDFRMISAKAPILLERTRGLQKNDTAAAITRTDIFYFLVDILPRYEIKDEAARLGLVGSTASGVPYYYPPMGRPAPPGL</sequence>
<gene>
    <name evidence="4" type="ORF">RJ641_012418</name>
</gene>
<proteinExistence type="predicted"/>
<evidence type="ECO:0000313" key="4">
    <source>
        <dbReference type="EMBL" id="KAK6921911.1"/>
    </source>
</evidence>
<feature type="non-terminal residue" evidence="4">
    <location>
        <position position="1"/>
    </location>
</feature>
<comment type="caution">
    <text evidence="4">The sequence shown here is derived from an EMBL/GenBank/DDBJ whole genome shotgun (WGS) entry which is preliminary data.</text>
</comment>
<accession>A0AAN8V220</accession>